<evidence type="ECO:0008006" key="3">
    <source>
        <dbReference type="Google" id="ProtNLM"/>
    </source>
</evidence>
<dbReference type="Proteomes" id="UP000018467">
    <property type="component" value="Unassembled WGS sequence"/>
</dbReference>
<evidence type="ECO:0000313" key="2">
    <source>
        <dbReference type="Proteomes" id="UP000018467"/>
    </source>
</evidence>
<sequence length="73" mass="8437">LTANANSNVLKDPWVTSKQLKASLTLANVHIRRTLNNNGVKIRFARRKPLLFKNIAVHVDKPESYWKNVLWID</sequence>
<dbReference type="STRING" id="7994.ENSAMXP00000042874"/>
<dbReference type="Bgee" id="ENSAMXG00000044047">
    <property type="expression patterns" value="Expressed in camera-type eye and 7 other cell types or tissues"/>
</dbReference>
<accession>A0A3B1JND9</accession>
<reference evidence="2" key="1">
    <citation type="submission" date="2013-03" db="EMBL/GenBank/DDBJ databases">
        <authorList>
            <person name="Jeffery W."/>
            <person name="Warren W."/>
            <person name="Wilson R.K."/>
        </authorList>
    </citation>
    <scope>NUCLEOTIDE SEQUENCE</scope>
    <source>
        <strain evidence="2">female</strain>
    </source>
</reference>
<protein>
    <recommendedName>
        <fullName evidence="3">Transposase Tc1-like domain-containing protein</fullName>
    </recommendedName>
</protein>
<reference evidence="2" key="2">
    <citation type="journal article" date="2014" name="Nat. Commun.">
        <title>The cavefish genome reveals candidate genes for eye loss.</title>
        <authorList>
            <person name="McGaugh S.E."/>
            <person name="Gross J.B."/>
            <person name="Aken B."/>
            <person name="Blin M."/>
            <person name="Borowsky R."/>
            <person name="Chalopin D."/>
            <person name="Hinaux H."/>
            <person name="Jeffery W.R."/>
            <person name="Keene A."/>
            <person name="Ma L."/>
            <person name="Minx P."/>
            <person name="Murphy D."/>
            <person name="O'Quin K.E."/>
            <person name="Retaux S."/>
            <person name="Rohner N."/>
            <person name="Searle S.M."/>
            <person name="Stahl B.A."/>
            <person name="Tabin C."/>
            <person name="Volff J.N."/>
            <person name="Yoshizawa M."/>
            <person name="Warren W.C."/>
        </authorList>
    </citation>
    <scope>NUCLEOTIDE SEQUENCE [LARGE SCALE GENOMIC DNA]</scope>
    <source>
        <strain evidence="2">female</strain>
    </source>
</reference>
<reference evidence="1" key="3">
    <citation type="submission" date="2025-08" db="UniProtKB">
        <authorList>
            <consortium name="Ensembl"/>
        </authorList>
    </citation>
    <scope>IDENTIFICATION</scope>
</reference>
<dbReference type="GeneTree" id="ENSGT01120000277566"/>
<keyword evidence="2" id="KW-1185">Reference proteome</keyword>
<organism evidence="1 2">
    <name type="scientific">Astyanax mexicanus</name>
    <name type="common">Blind cave fish</name>
    <name type="synonym">Astyanax fasciatus mexicanus</name>
    <dbReference type="NCBI Taxonomy" id="7994"/>
    <lineage>
        <taxon>Eukaryota</taxon>
        <taxon>Metazoa</taxon>
        <taxon>Chordata</taxon>
        <taxon>Craniata</taxon>
        <taxon>Vertebrata</taxon>
        <taxon>Euteleostomi</taxon>
        <taxon>Actinopterygii</taxon>
        <taxon>Neopterygii</taxon>
        <taxon>Teleostei</taxon>
        <taxon>Ostariophysi</taxon>
        <taxon>Characiformes</taxon>
        <taxon>Characoidei</taxon>
        <taxon>Acestrorhamphidae</taxon>
        <taxon>Acestrorhamphinae</taxon>
        <taxon>Astyanax</taxon>
    </lineage>
</organism>
<reference evidence="1" key="4">
    <citation type="submission" date="2025-09" db="UniProtKB">
        <authorList>
            <consortium name="Ensembl"/>
        </authorList>
    </citation>
    <scope>IDENTIFICATION</scope>
</reference>
<evidence type="ECO:0000313" key="1">
    <source>
        <dbReference type="Ensembl" id="ENSAMXP00000042874.1"/>
    </source>
</evidence>
<proteinExistence type="predicted"/>
<name>A0A3B1JND9_ASTMX</name>
<dbReference type="Ensembl" id="ENSAMXT00000046808.1">
    <property type="protein sequence ID" value="ENSAMXP00000042874.1"/>
    <property type="gene ID" value="ENSAMXG00000044047.1"/>
</dbReference>
<dbReference type="InParanoid" id="A0A3B1JND9"/>
<dbReference type="AlphaFoldDB" id="A0A3B1JND9"/>